<accession>A0A0J7K9B7</accession>
<feature type="domain" description="Set1/Ash2 histone methyltransferase complex subunit ASH2-like winged-helix" evidence="2">
    <location>
        <begin position="93"/>
        <end position="174"/>
    </location>
</feature>
<dbReference type="PaxDb" id="67767-A0A0J7K9B7"/>
<evidence type="ECO:0000313" key="3">
    <source>
        <dbReference type="EMBL" id="KMQ86927.1"/>
    </source>
</evidence>
<dbReference type="STRING" id="67767.A0A0J7K9B7"/>
<dbReference type="EMBL" id="LBMM01011268">
    <property type="protein sequence ID" value="KMQ86927.1"/>
    <property type="molecule type" value="Genomic_DNA"/>
</dbReference>
<feature type="region of interest" description="Disordered" evidence="1">
    <location>
        <begin position="322"/>
        <end position="365"/>
    </location>
</feature>
<dbReference type="OrthoDB" id="4080456at2759"/>
<sequence length="365" mass="41690">MSKAVETNPKELSEAEDTENCKNCGIACDPYDKPSLHCSGGCDKRIHIECLERGSVPVSFVGDVFFELNCISCNPLGEETIVRDRMPWLNVIILTLYNLREKSSGISKRGYFHWKSDISTFVDRNWDYLFKKTVKKKKNWIGTISGTLSHYSGIFFKSGTNELRESGWWKLLDNDPPEILIAKNSKMLIDKKKHIGSKLSSKSSNSPAPSDSSISVGEDSNCSGELFKNKSSLIYSHAYVQPTETLSDFLLEEDEPNDMDMEDDMMLHDENEVPSISDLIRDCQYENNFHLAQLMDNCDWLYNTSSLSPKYIGDEIKTIEEDEYDEDSNDSPVSIREQPPVSLFKQEKRRQRPWSKSFVATSNYI</sequence>
<dbReference type="AlphaFoldDB" id="A0A0J7K9B7"/>
<keyword evidence="4" id="KW-1185">Reference proteome</keyword>
<evidence type="ECO:0000313" key="4">
    <source>
        <dbReference type="Proteomes" id="UP000036403"/>
    </source>
</evidence>
<feature type="compositionally biased region" description="Low complexity" evidence="1">
    <location>
        <begin position="197"/>
        <end position="215"/>
    </location>
</feature>
<dbReference type="Proteomes" id="UP000036403">
    <property type="component" value="Unassembled WGS sequence"/>
</dbReference>
<gene>
    <name evidence="3" type="ORF">RF55_13952</name>
</gene>
<dbReference type="InterPro" id="IPR053835">
    <property type="entry name" value="ASH2L-like_WH"/>
</dbReference>
<name>A0A0J7K9B7_LASNI</name>
<evidence type="ECO:0000259" key="2">
    <source>
        <dbReference type="Pfam" id="PF21198"/>
    </source>
</evidence>
<comment type="caution">
    <text evidence="3">The sequence shown here is derived from an EMBL/GenBank/DDBJ whole genome shotgun (WGS) entry which is preliminary data.</text>
</comment>
<dbReference type="Pfam" id="PF21198">
    <property type="entry name" value="ASH2L-like_WH"/>
    <property type="match status" value="1"/>
</dbReference>
<proteinExistence type="predicted"/>
<protein>
    <submittedName>
        <fullName evidence="3">Cysteine-rich protein 2-binding</fullName>
    </submittedName>
</protein>
<feature type="region of interest" description="Disordered" evidence="1">
    <location>
        <begin position="197"/>
        <end position="220"/>
    </location>
</feature>
<evidence type="ECO:0000256" key="1">
    <source>
        <dbReference type="SAM" id="MobiDB-lite"/>
    </source>
</evidence>
<dbReference type="Gene3D" id="3.90.980.20">
    <property type="match status" value="1"/>
</dbReference>
<reference evidence="3 4" key="1">
    <citation type="submission" date="2015-04" db="EMBL/GenBank/DDBJ databases">
        <title>Lasius niger genome sequencing.</title>
        <authorList>
            <person name="Konorov E.A."/>
            <person name="Nikitin M.A."/>
            <person name="Kirill M.V."/>
            <person name="Chang P."/>
        </authorList>
    </citation>
    <scope>NUCLEOTIDE SEQUENCE [LARGE SCALE GENOMIC DNA]</scope>
    <source>
        <tissue evidence="3">Whole</tissue>
    </source>
</reference>
<organism evidence="3 4">
    <name type="scientific">Lasius niger</name>
    <name type="common">Black garden ant</name>
    <dbReference type="NCBI Taxonomy" id="67767"/>
    <lineage>
        <taxon>Eukaryota</taxon>
        <taxon>Metazoa</taxon>
        <taxon>Ecdysozoa</taxon>
        <taxon>Arthropoda</taxon>
        <taxon>Hexapoda</taxon>
        <taxon>Insecta</taxon>
        <taxon>Pterygota</taxon>
        <taxon>Neoptera</taxon>
        <taxon>Endopterygota</taxon>
        <taxon>Hymenoptera</taxon>
        <taxon>Apocrita</taxon>
        <taxon>Aculeata</taxon>
        <taxon>Formicoidea</taxon>
        <taxon>Formicidae</taxon>
        <taxon>Formicinae</taxon>
        <taxon>Lasius</taxon>
        <taxon>Lasius</taxon>
    </lineage>
</organism>